<dbReference type="GO" id="GO:0051082">
    <property type="term" value="F:unfolded protein binding"/>
    <property type="evidence" value="ECO:0007669"/>
    <property type="project" value="InterPro"/>
</dbReference>
<dbReference type="InterPro" id="IPR011599">
    <property type="entry name" value="PFD_alpha_archaea"/>
</dbReference>
<keyword evidence="4" id="KW-1185">Reference proteome</keyword>
<dbReference type="PANTHER" id="PTHR12674">
    <property type="entry name" value="PREFOLDIN SUBUNIT 5"/>
    <property type="match status" value="1"/>
</dbReference>
<dbReference type="GO" id="GO:0016272">
    <property type="term" value="C:prefoldin complex"/>
    <property type="evidence" value="ECO:0007669"/>
    <property type="project" value="InterPro"/>
</dbReference>
<gene>
    <name evidence="3" type="ORF">A4X13_0g130</name>
</gene>
<dbReference type="CDD" id="cd23157">
    <property type="entry name" value="Prefoldin_5"/>
    <property type="match status" value="1"/>
</dbReference>
<dbReference type="FunFam" id="1.10.287.370:FF:000004">
    <property type="entry name" value="Probable prefoldin subunit 5"/>
    <property type="match status" value="1"/>
</dbReference>
<dbReference type="InterPro" id="IPR009053">
    <property type="entry name" value="Prefoldin"/>
</dbReference>
<dbReference type="Proteomes" id="UP000077521">
    <property type="component" value="Unassembled WGS sequence"/>
</dbReference>
<dbReference type="SUPFAM" id="SSF46579">
    <property type="entry name" value="Prefoldin"/>
    <property type="match status" value="1"/>
</dbReference>
<sequence>MSAADSGVSIADLSLPQLADVRRQLEQEIEHLSDSFGALRTAQAKFRSCLDALNSLSADGAENKDTLVPLTASLYVPGKLADVGHVLVDVGTGYYVEKDTPAAKKLYQERAEFVGKKIEELQGMLTQKNGNLQSVIEVQRLKVGEAQRGAATASA</sequence>
<dbReference type="EMBL" id="LWDF02000003">
    <property type="protein sequence ID" value="KAE8260796.1"/>
    <property type="molecule type" value="Genomic_DNA"/>
</dbReference>
<accession>A0A177TPX1</accession>
<evidence type="ECO:0000313" key="4">
    <source>
        <dbReference type="Proteomes" id="UP000077521"/>
    </source>
</evidence>
<reference evidence="3" key="1">
    <citation type="submission" date="2016-04" db="EMBL/GenBank/DDBJ databases">
        <authorList>
            <person name="Nguyen H.D."/>
            <person name="Samba Siva P."/>
            <person name="Cullis J."/>
            <person name="Levesque C.A."/>
            <person name="Hambleton S."/>
        </authorList>
    </citation>
    <scope>NUCLEOTIDE SEQUENCE</scope>
    <source>
        <strain evidence="3">DAOMC 236416</strain>
    </source>
</reference>
<dbReference type="Gene3D" id="1.10.287.370">
    <property type="match status" value="1"/>
</dbReference>
<comment type="caution">
    <text evidence="3">The sequence shown here is derived from an EMBL/GenBank/DDBJ whole genome shotgun (WGS) entry which is preliminary data.</text>
</comment>
<dbReference type="AlphaFoldDB" id="A0A177TPX1"/>
<dbReference type="NCBIfam" id="TIGR00293">
    <property type="entry name" value="prefoldin subunit alpha"/>
    <property type="match status" value="1"/>
</dbReference>
<comment type="similarity">
    <text evidence="1">Belongs to the prefoldin subunit alpha family.</text>
</comment>
<dbReference type="GO" id="GO:1990115">
    <property type="term" value="P:RNA polymerase III assembly"/>
    <property type="evidence" value="ECO:0007669"/>
    <property type="project" value="TreeGrafter"/>
</dbReference>
<proteinExistence type="inferred from homology"/>
<dbReference type="InterPro" id="IPR004127">
    <property type="entry name" value="Prefoldin_subunit_alpha"/>
</dbReference>
<keyword evidence="2" id="KW-0143">Chaperone</keyword>
<reference evidence="3" key="2">
    <citation type="journal article" date="2019" name="IMA Fungus">
        <title>Genome sequencing and comparison of five Tilletia species to identify candidate genes for the detection of regulated species infecting wheat.</title>
        <authorList>
            <person name="Nguyen H.D.T."/>
            <person name="Sultana T."/>
            <person name="Kesanakurti P."/>
            <person name="Hambleton S."/>
        </authorList>
    </citation>
    <scope>NUCLEOTIDE SEQUENCE</scope>
    <source>
        <strain evidence="3">DAOMC 236416</strain>
    </source>
</reference>
<evidence type="ECO:0000313" key="3">
    <source>
        <dbReference type="EMBL" id="KAE8260796.1"/>
    </source>
</evidence>
<dbReference type="GO" id="GO:0005737">
    <property type="term" value="C:cytoplasm"/>
    <property type="evidence" value="ECO:0007669"/>
    <property type="project" value="TreeGrafter"/>
</dbReference>
<evidence type="ECO:0008006" key="5">
    <source>
        <dbReference type="Google" id="ProtNLM"/>
    </source>
</evidence>
<organism evidence="3 4">
    <name type="scientific">Tilletia indica</name>
    <dbReference type="NCBI Taxonomy" id="43049"/>
    <lineage>
        <taxon>Eukaryota</taxon>
        <taxon>Fungi</taxon>
        <taxon>Dikarya</taxon>
        <taxon>Basidiomycota</taxon>
        <taxon>Ustilaginomycotina</taxon>
        <taxon>Exobasidiomycetes</taxon>
        <taxon>Tilletiales</taxon>
        <taxon>Tilletiaceae</taxon>
        <taxon>Tilletia</taxon>
    </lineage>
</organism>
<dbReference type="GO" id="GO:1990113">
    <property type="term" value="P:RNA polymerase I assembly"/>
    <property type="evidence" value="ECO:0007669"/>
    <property type="project" value="TreeGrafter"/>
</dbReference>
<evidence type="ECO:0000256" key="1">
    <source>
        <dbReference type="ARBA" id="ARBA00010048"/>
    </source>
</evidence>
<dbReference type="GO" id="GO:0006457">
    <property type="term" value="P:protein folding"/>
    <property type="evidence" value="ECO:0007669"/>
    <property type="project" value="InterPro"/>
</dbReference>
<protein>
    <recommendedName>
        <fullName evidence="5">Prefoldin, alpha subunit</fullName>
    </recommendedName>
</protein>
<dbReference type="Pfam" id="PF02996">
    <property type="entry name" value="Prefoldin"/>
    <property type="match status" value="1"/>
</dbReference>
<dbReference type="GO" id="GO:1990114">
    <property type="term" value="P:RNA polymerase II core complex assembly"/>
    <property type="evidence" value="ECO:0007669"/>
    <property type="project" value="TreeGrafter"/>
</dbReference>
<evidence type="ECO:0000256" key="2">
    <source>
        <dbReference type="ARBA" id="ARBA00023186"/>
    </source>
</evidence>
<dbReference type="PANTHER" id="PTHR12674:SF2">
    <property type="entry name" value="PREFOLDIN SUBUNIT 5"/>
    <property type="match status" value="1"/>
</dbReference>
<name>A0A177TPX1_9BASI</name>